<evidence type="ECO:0000256" key="5">
    <source>
        <dbReference type="ARBA" id="ARBA00023136"/>
    </source>
</evidence>
<keyword evidence="6" id="KW-0175">Coiled coil</keyword>
<dbReference type="PANTHER" id="PTHR12791">
    <property type="entry name" value="GOLGI SNARE BET1-RELATED"/>
    <property type="match status" value="1"/>
</dbReference>
<gene>
    <name evidence="10" type="ORF">Cvel_21247</name>
</gene>
<feature type="coiled-coil region" evidence="6">
    <location>
        <begin position="165"/>
        <end position="192"/>
    </location>
</feature>
<dbReference type="Gene3D" id="1.20.5.110">
    <property type="match status" value="1"/>
</dbReference>
<evidence type="ECO:0000313" key="10">
    <source>
        <dbReference type="EMBL" id="CEM26784.1"/>
    </source>
</evidence>
<feature type="transmembrane region" description="Helical" evidence="8">
    <location>
        <begin position="240"/>
        <end position="257"/>
    </location>
</feature>
<organism evidence="10">
    <name type="scientific">Chromera velia CCMP2878</name>
    <dbReference type="NCBI Taxonomy" id="1169474"/>
    <lineage>
        <taxon>Eukaryota</taxon>
        <taxon>Sar</taxon>
        <taxon>Alveolata</taxon>
        <taxon>Colpodellida</taxon>
        <taxon>Chromeraceae</taxon>
        <taxon>Chromera</taxon>
    </lineage>
</organism>
<feature type="region of interest" description="Disordered" evidence="7">
    <location>
        <begin position="134"/>
        <end position="160"/>
    </location>
</feature>
<sequence length="258" mass="27833">MDLFSTDYEKAKSLIKQVASEIRKRDSGKPGKARQSAVIRGQLSQLAQELAHLEQSIGITPDLPRAEASRRRDKVAKLQEDRQALLRAYQKGLSSKPSPPGSTAASSSSKREDLLNVNASSGCGEDSLLSAASSSFSASGMDPSGRGGDLESGEGGGPLSREQLMAKHDQAMMDQEQQLEELEGSVHTLKTVGGCIGEEIDLHCRLLDDVSSDTDKVQEKMKRNQKSLGDLMQRQSTTCLWLAILVLAVTLILNIAIL</sequence>
<evidence type="ECO:0000256" key="3">
    <source>
        <dbReference type="ARBA" id="ARBA00022692"/>
    </source>
</evidence>
<feature type="region of interest" description="Disordered" evidence="7">
    <location>
        <begin position="59"/>
        <end position="78"/>
    </location>
</feature>
<evidence type="ECO:0000256" key="7">
    <source>
        <dbReference type="SAM" id="MobiDB-lite"/>
    </source>
</evidence>
<dbReference type="GO" id="GO:0005737">
    <property type="term" value="C:cytoplasm"/>
    <property type="evidence" value="ECO:0007669"/>
    <property type="project" value="UniProtKB-ARBA"/>
</dbReference>
<keyword evidence="5 8" id="KW-0472">Membrane</keyword>
<name>A0A0G4GD04_9ALVE</name>
<dbReference type="PROSITE" id="PS50192">
    <property type="entry name" value="T_SNARE"/>
    <property type="match status" value="1"/>
</dbReference>
<proteinExistence type="predicted"/>
<feature type="domain" description="T-SNARE coiled-coil homology" evidence="9">
    <location>
        <begin position="169"/>
        <end position="231"/>
    </location>
</feature>
<dbReference type="VEuPathDB" id="CryptoDB:Cvel_21247"/>
<dbReference type="EMBL" id="CDMZ01001077">
    <property type="protein sequence ID" value="CEM26784.1"/>
    <property type="molecule type" value="Genomic_DNA"/>
</dbReference>
<keyword evidence="2" id="KW-0813">Transport</keyword>
<feature type="compositionally biased region" description="Basic and acidic residues" evidence="7">
    <location>
        <begin position="64"/>
        <end position="78"/>
    </location>
</feature>
<dbReference type="PhylomeDB" id="A0A0G4GD04"/>
<evidence type="ECO:0000256" key="4">
    <source>
        <dbReference type="ARBA" id="ARBA00022989"/>
    </source>
</evidence>
<evidence type="ECO:0000256" key="2">
    <source>
        <dbReference type="ARBA" id="ARBA00022448"/>
    </source>
</evidence>
<feature type="compositionally biased region" description="Low complexity" evidence="7">
    <location>
        <begin position="91"/>
        <end position="108"/>
    </location>
</feature>
<evidence type="ECO:0000259" key="9">
    <source>
        <dbReference type="PROSITE" id="PS50192"/>
    </source>
</evidence>
<evidence type="ECO:0000256" key="1">
    <source>
        <dbReference type="ARBA" id="ARBA00004167"/>
    </source>
</evidence>
<keyword evidence="3 8" id="KW-0812">Transmembrane</keyword>
<reference evidence="10" key="1">
    <citation type="submission" date="2014-11" db="EMBL/GenBank/DDBJ databases">
        <authorList>
            <person name="Otto D Thomas"/>
            <person name="Naeem Raeece"/>
        </authorList>
    </citation>
    <scope>NUCLEOTIDE SEQUENCE</scope>
</reference>
<dbReference type="InterPro" id="IPR000727">
    <property type="entry name" value="T_SNARE_dom"/>
</dbReference>
<dbReference type="GO" id="GO:0016020">
    <property type="term" value="C:membrane"/>
    <property type="evidence" value="ECO:0007669"/>
    <property type="project" value="UniProtKB-SubCell"/>
</dbReference>
<dbReference type="AlphaFoldDB" id="A0A0G4GD04"/>
<keyword evidence="4 8" id="KW-1133">Transmembrane helix</keyword>
<dbReference type="CDD" id="cd15841">
    <property type="entry name" value="SNARE_Qc"/>
    <property type="match status" value="1"/>
</dbReference>
<accession>A0A0G4GD04</accession>
<evidence type="ECO:0000256" key="8">
    <source>
        <dbReference type="SAM" id="Phobius"/>
    </source>
</evidence>
<dbReference type="GO" id="GO:0012505">
    <property type="term" value="C:endomembrane system"/>
    <property type="evidence" value="ECO:0007669"/>
    <property type="project" value="UniProtKB-ARBA"/>
</dbReference>
<protein>
    <recommendedName>
        <fullName evidence="9">t-SNARE coiled-coil homology domain-containing protein</fullName>
    </recommendedName>
</protein>
<dbReference type="SUPFAM" id="SSF58038">
    <property type="entry name" value="SNARE fusion complex"/>
    <property type="match status" value="1"/>
</dbReference>
<comment type="subcellular location">
    <subcellularLocation>
        <location evidence="1">Membrane</location>
        <topology evidence="1">Single-pass membrane protein</topology>
    </subcellularLocation>
</comment>
<feature type="region of interest" description="Disordered" evidence="7">
    <location>
        <begin position="89"/>
        <end position="112"/>
    </location>
</feature>
<evidence type="ECO:0000256" key="6">
    <source>
        <dbReference type="SAM" id="Coils"/>
    </source>
</evidence>